<name>A0A6N3IR76_9ADEN</name>
<dbReference type="RefSeq" id="YP_010798541.1">
    <property type="nucleotide sequence ID" value="NC_076486.1"/>
</dbReference>
<proteinExistence type="predicted"/>
<dbReference type="GeneID" id="80536768"/>
<dbReference type="Proteomes" id="UP000676569">
    <property type="component" value="Segment"/>
</dbReference>
<evidence type="ECO:0000313" key="1">
    <source>
        <dbReference type="EMBL" id="QJR83109.1"/>
    </source>
</evidence>
<keyword evidence="2" id="KW-1185">Reference proteome</keyword>
<sequence>MLKFLVILSLIGAWVGGAPIPEPPLRDISAQEWFPFGPKNVTVHTTDYKGTPKVSLCTRTHLDRGADGQVCYPIEFWAEVCEAKVEDADKVFERVFDRNESDSLFDTYPWEKACFKYKLTWPDCVTRDELPAFCRVWKKLSPCDRRVLKRLFV</sequence>
<protein>
    <submittedName>
        <fullName evidence="1">ORF1</fullName>
    </submittedName>
</protein>
<reference evidence="1" key="1">
    <citation type="journal article" date="2020" name="Infect. Genet. Evol.">
        <title>The complete genome sequence of bearded dragon adenovirus 1 harbors three genes encoding proteins of the C-type lectin-like domain superfamily.</title>
        <authorList>
            <person name="Penzes J.J."/>
            <person name="Szirovicza L."/>
            <person name="Harrach B."/>
        </authorList>
    </citation>
    <scope>NUCLEOTIDE SEQUENCE</scope>
    <source>
        <strain evidence="1">BD5H2</strain>
    </source>
</reference>
<organism evidence="1 2">
    <name type="scientific">Bearded dragon adenovirus 1</name>
    <dbReference type="NCBI Taxonomy" id="2729647"/>
    <lineage>
        <taxon>Viruses</taxon>
        <taxon>Varidnaviria</taxon>
        <taxon>Bamfordvirae</taxon>
        <taxon>Preplasmiviricota</taxon>
        <taxon>Polisuviricotina</taxon>
        <taxon>Pharingeaviricetes</taxon>
        <taxon>Rowavirales</taxon>
        <taxon>Adenoviridae</taxon>
        <taxon>Barthadenovirus</taxon>
        <taxon>Barthadenovirus draconis</taxon>
        <taxon>Lizard atadenovirus B</taxon>
    </lineage>
</organism>
<dbReference type="EMBL" id="MT050041">
    <property type="protein sequence ID" value="QJR83109.1"/>
    <property type="molecule type" value="Genomic_DNA"/>
</dbReference>
<evidence type="ECO:0000313" key="2">
    <source>
        <dbReference type="Proteomes" id="UP000676569"/>
    </source>
</evidence>
<dbReference type="KEGG" id="vg:80536768"/>
<accession>A0A6N3IR76</accession>